<dbReference type="RefSeq" id="WP_118916034.1">
    <property type="nucleotide sequence ID" value="NZ_CP032097.1"/>
</dbReference>
<dbReference type="EMBL" id="CP032097">
    <property type="protein sequence ID" value="AXX93780.1"/>
    <property type="molecule type" value="Genomic_DNA"/>
</dbReference>
<reference evidence="2 4" key="2">
    <citation type="submission" date="2018-08" db="EMBL/GenBank/DDBJ databases">
        <title>Complete genome of the Arcobacter ellisii type strain LMG 26155.</title>
        <authorList>
            <person name="Miller W.G."/>
            <person name="Yee E."/>
            <person name="Bono J.L."/>
        </authorList>
    </citation>
    <scope>NUCLEOTIDE SEQUENCE [LARGE SCALE GENOMIC DNA]</scope>
    <source>
        <strain evidence="2 4">LMG 26155</strain>
    </source>
</reference>
<reference evidence="3 5" key="1">
    <citation type="submission" date="2017-09" db="EMBL/GenBank/DDBJ databases">
        <title>Genomics of the genus Arcobacter.</title>
        <authorList>
            <person name="Perez-Cataluna A."/>
            <person name="Figueras M.J."/>
            <person name="Salas-Masso N."/>
        </authorList>
    </citation>
    <scope>NUCLEOTIDE SEQUENCE [LARGE SCALE GENOMIC DNA]</scope>
    <source>
        <strain evidence="3 5">CECT 7837</strain>
    </source>
</reference>
<feature type="transmembrane region" description="Helical" evidence="1">
    <location>
        <begin position="6"/>
        <end position="27"/>
    </location>
</feature>
<keyword evidence="1" id="KW-0812">Transmembrane</keyword>
<keyword evidence="1" id="KW-1133">Transmembrane helix</keyword>
<dbReference type="OrthoDB" id="9807941at2"/>
<name>A0A347U4K2_9BACT</name>
<organism evidence="3 5">
    <name type="scientific">Arcobacter ellisii</name>
    <dbReference type="NCBI Taxonomy" id="913109"/>
    <lineage>
        <taxon>Bacteria</taxon>
        <taxon>Pseudomonadati</taxon>
        <taxon>Campylobacterota</taxon>
        <taxon>Epsilonproteobacteria</taxon>
        <taxon>Campylobacterales</taxon>
        <taxon>Arcobacteraceae</taxon>
        <taxon>Arcobacter</taxon>
    </lineage>
</organism>
<evidence type="ECO:0000313" key="5">
    <source>
        <dbReference type="Proteomes" id="UP000290588"/>
    </source>
</evidence>
<evidence type="ECO:0000313" key="4">
    <source>
        <dbReference type="Proteomes" id="UP000262582"/>
    </source>
</evidence>
<protein>
    <submittedName>
        <fullName evidence="3">Uncharacterized protein</fullName>
    </submittedName>
</protein>
<dbReference type="KEGG" id="aell:AELL_0073"/>
<evidence type="ECO:0000313" key="2">
    <source>
        <dbReference type="EMBL" id="AXX93780.1"/>
    </source>
</evidence>
<dbReference type="AlphaFoldDB" id="A0A347U4K2"/>
<dbReference type="Proteomes" id="UP000290588">
    <property type="component" value="Unassembled WGS sequence"/>
</dbReference>
<evidence type="ECO:0000256" key="1">
    <source>
        <dbReference type="SAM" id="Phobius"/>
    </source>
</evidence>
<keyword evidence="1" id="KW-0472">Membrane</keyword>
<sequence length="161" mass="18069">MFEVASLIVTNLFIALIIGFILGYIVAKSYNPAIKTVKNDDSFQIKIDAKNIAAINPIFKRSSPLHFKPLVLSFPRPTGKDNLKKIKGINSKIEADLNNLGIYHFDQIAKWSNKNAEWVEAYLVIPGCAKNNQWIDQAKILQTGSETIYSQKVMDGEIEVD</sequence>
<keyword evidence="4" id="KW-1185">Reference proteome</keyword>
<dbReference type="EMBL" id="NXIG01000001">
    <property type="protein sequence ID" value="RXI32976.1"/>
    <property type="molecule type" value="Genomic_DNA"/>
</dbReference>
<accession>A0A347U4K2</accession>
<proteinExistence type="predicted"/>
<dbReference type="Proteomes" id="UP000262582">
    <property type="component" value="Chromosome"/>
</dbReference>
<gene>
    <name evidence="2" type="ORF">AELL_0073</name>
    <name evidence="3" type="ORF">CP962_00795</name>
</gene>
<evidence type="ECO:0000313" key="3">
    <source>
        <dbReference type="EMBL" id="RXI32976.1"/>
    </source>
</evidence>